<dbReference type="Proteomes" id="UP000284706">
    <property type="component" value="Unassembled WGS sequence"/>
</dbReference>
<evidence type="ECO:0000256" key="2">
    <source>
        <dbReference type="SAM" id="Phobius"/>
    </source>
</evidence>
<accession>A0A409X1H1</accession>
<keyword evidence="2" id="KW-0812">Transmembrane</keyword>
<sequence length="597" mass="65987">MWGSVKSSLRSTQGPSLTFQNSGKTPKPRVASTHRYDPRTNIIYTGTTGPSGQWIGIGILNLNTSQHTGPSTGRSGPPSTGFHSSKDPNTPSAIINPDYQPDYQNTVPSSIDLTGYLHAPSATDFPSSNYPNAPPANSFPSLNYPHPTLIQGELDALLHNLTQAESDLAINSAPGFLMEWFARGNLLFSPSTVDEWAMYYTLARAALLEANGKDNELQSEFSEAFWLALPHYELTPNVLVMLSIICKFLIFVGLWAWITGTKKSMPLDINSLLTFLPVFYAIREEYLRVLNNPVLSLSLMRTMERWAIWGREYGGIGTAQDNGQGRLPALPITSLSHKRFQKVYPSHERHRPFSLRHILKDAAASHCQEAGSDHSSTPRAAMQMAHLRQLEMLSQEQRFAQEQLIAAQQVVKAYAAHNQQISQQEAAMTNPQHTAAHQTQPCQYQQLPAAWAQQQPTHHHAQHIQPQMAAVHQQTAAVAQHVQPQMAAVHQQTAAAAVAQHIQPQMAAVHQQIAAVHQQTAAHQQTVAHQQTAATAAAAQHIQPQMASPYQQTSHQQTAAAYQTQPQQPPSAWAQQYYQQQQHQSSLIAALPRRQSS</sequence>
<name>A0A409X1H1_9AGAR</name>
<feature type="region of interest" description="Disordered" evidence="1">
    <location>
        <begin position="1"/>
        <end position="40"/>
    </location>
</feature>
<gene>
    <name evidence="3" type="ORF">CVT26_004025</name>
</gene>
<feature type="region of interest" description="Disordered" evidence="1">
    <location>
        <begin position="532"/>
        <end position="578"/>
    </location>
</feature>
<dbReference type="EMBL" id="NHYE01004442">
    <property type="protein sequence ID" value="PPQ84567.1"/>
    <property type="molecule type" value="Genomic_DNA"/>
</dbReference>
<evidence type="ECO:0000313" key="3">
    <source>
        <dbReference type="EMBL" id="PPQ84567.1"/>
    </source>
</evidence>
<dbReference type="InParanoid" id="A0A409X1H1"/>
<dbReference type="AlphaFoldDB" id="A0A409X1H1"/>
<feature type="region of interest" description="Disordered" evidence="1">
    <location>
        <begin position="65"/>
        <end position="101"/>
    </location>
</feature>
<feature type="compositionally biased region" description="Low complexity" evidence="1">
    <location>
        <begin position="532"/>
        <end position="543"/>
    </location>
</feature>
<comment type="caution">
    <text evidence="3">The sequence shown here is derived from an EMBL/GenBank/DDBJ whole genome shotgun (WGS) entry which is preliminary data.</text>
</comment>
<evidence type="ECO:0000313" key="4">
    <source>
        <dbReference type="Proteomes" id="UP000284706"/>
    </source>
</evidence>
<organism evidence="3 4">
    <name type="scientific">Gymnopilus dilepis</name>
    <dbReference type="NCBI Taxonomy" id="231916"/>
    <lineage>
        <taxon>Eukaryota</taxon>
        <taxon>Fungi</taxon>
        <taxon>Dikarya</taxon>
        <taxon>Basidiomycota</taxon>
        <taxon>Agaricomycotina</taxon>
        <taxon>Agaricomycetes</taxon>
        <taxon>Agaricomycetidae</taxon>
        <taxon>Agaricales</taxon>
        <taxon>Agaricineae</taxon>
        <taxon>Hymenogastraceae</taxon>
        <taxon>Gymnopilus</taxon>
    </lineage>
</organism>
<proteinExistence type="predicted"/>
<keyword evidence="4" id="KW-1185">Reference proteome</keyword>
<feature type="compositionally biased region" description="Low complexity" evidence="1">
    <location>
        <begin position="550"/>
        <end position="578"/>
    </location>
</feature>
<keyword evidence="2" id="KW-0472">Membrane</keyword>
<feature type="compositionally biased region" description="Polar residues" evidence="1">
    <location>
        <begin position="65"/>
        <end position="93"/>
    </location>
</feature>
<reference evidence="3 4" key="1">
    <citation type="journal article" date="2018" name="Evol. Lett.">
        <title>Horizontal gene cluster transfer increased hallucinogenic mushroom diversity.</title>
        <authorList>
            <person name="Reynolds H.T."/>
            <person name="Vijayakumar V."/>
            <person name="Gluck-Thaler E."/>
            <person name="Korotkin H.B."/>
            <person name="Matheny P.B."/>
            <person name="Slot J.C."/>
        </authorList>
    </citation>
    <scope>NUCLEOTIDE SEQUENCE [LARGE SCALE GENOMIC DNA]</scope>
    <source>
        <strain evidence="3 4">SRW20</strain>
    </source>
</reference>
<keyword evidence="2" id="KW-1133">Transmembrane helix</keyword>
<feature type="transmembrane region" description="Helical" evidence="2">
    <location>
        <begin position="238"/>
        <end position="258"/>
    </location>
</feature>
<evidence type="ECO:0000256" key="1">
    <source>
        <dbReference type="SAM" id="MobiDB-lite"/>
    </source>
</evidence>
<protein>
    <submittedName>
        <fullName evidence="3">Uncharacterized protein</fullName>
    </submittedName>
</protein>
<feature type="compositionally biased region" description="Polar residues" evidence="1">
    <location>
        <begin position="1"/>
        <end position="24"/>
    </location>
</feature>